<organism evidence="10 11">
    <name type="scientific">Streblomastix strix</name>
    <dbReference type="NCBI Taxonomy" id="222440"/>
    <lineage>
        <taxon>Eukaryota</taxon>
        <taxon>Metamonada</taxon>
        <taxon>Preaxostyla</taxon>
        <taxon>Oxymonadida</taxon>
        <taxon>Streblomastigidae</taxon>
        <taxon>Streblomastix</taxon>
    </lineage>
</organism>
<dbReference type="InterPro" id="IPR011650">
    <property type="entry name" value="Peptidase_M20_dimer"/>
</dbReference>
<evidence type="ECO:0000256" key="5">
    <source>
        <dbReference type="ARBA" id="ARBA00022723"/>
    </source>
</evidence>
<proteinExistence type="inferred from homology"/>
<dbReference type="InterPro" id="IPR001261">
    <property type="entry name" value="ArgE/DapE_CS"/>
</dbReference>
<comment type="caution">
    <text evidence="10">The sequence shown here is derived from an EMBL/GenBank/DDBJ whole genome shotgun (WGS) entry which is preliminary data.</text>
</comment>
<keyword evidence="4" id="KW-0645">Protease</keyword>
<evidence type="ECO:0000256" key="2">
    <source>
        <dbReference type="ARBA" id="ARBA00006247"/>
    </source>
</evidence>
<dbReference type="PROSITE" id="PS00758">
    <property type="entry name" value="ARGE_DAPE_CPG2_1"/>
    <property type="match status" value="1"/>
</dbReference>
<protein>
    <submittedName>
        <fullName evidence="10">Putative Peptidase T</fullName>
    </submittedName>
</protein>
<comment type="cofactor">
    <cofactor evidence="1">
        <name>Zn(2+)</name>
        <dbReference type="ChEBI" id="CHEBI:29105"/>
    </cofactor>
</comment>
<dbReference type="SUPFAM" id="SSF53187">
    <property type="entry name" value="Zn-dependent exopeptidases"/>
    <property type="match status" value="1"/>
</dbReference>
<dbReference type="NCBIfam" id="NF009920">
    <property type="entry name" value="PRK13381.1"/>
    <property type="match status" value="1"/>
</dbReference>
<evidence type="ECO:0000313" key="10">
    <source>
        <dbReference type="EMBL" id="KAA6365486.1"/>
    </source>
</evidence>
<evidence type="ECO:0000259" key="9">
    <source>
        <dbReference type="Pfam" id="PF07687"/>
    </source>
</evidence>
<feature type="non-terminal residue" evidence="10">
    <location>
        <position position="1"/>
    </location>
</feature>
<keyword evidence="8" id="KW-0482">Metalloprotease</keyword>
<evidence type="ECO:0000256" key="6">
    <source>
        <dbReference type="ARBA" id="ARBA00022801"/>
    </source>
</evidence>
<evidence type="ECO:0000256" key="3">
    <source>
        <dbReference type="ARBA" id="ARBA00009692"/>
    </source>
</evidence>
<reference evidence="10 11" key="1">
    <citation type="submission" date="2019-03" db="EMBL/GenBank/DDBJ databases">
        <title>Single cell metagenomics reveals metabolic interactions within the superorganism composed of flagellate Streblomastix strix and complex community of Bacteroidetes bacteria on its surface.</title>
        <authorList>
            <person name="Treitli S.C."/>
            <person name="Kolisko M."/>
            <person name="Husnik F."/>
            <person name="Keeling P."/>
            <person name="Hampl V."/>
        </authorList>
    </citation>
    <scope>NUCLEOTIDE SEQUENCE [LARGE SCALE GENOMIC DNA]</scope>
    <source>
        <strain evidence="10">ST1C</strain>
    </source>
</reference>
<dbReference type="NCBIfam" id="NF003976">
    <property type="entry name" value="PRK05469.1"/>
    <property type="match status" value="1"/>
</dbReference>
<gene>
    <name evidence="10" type="ORF">EZS28_038987</name>
</gene>
<dbReference type="InterPro" id="IPR010161">
    <property type="entry name" value="Peptidase_M20B"/>
</dbReference>
<name>A0A5J4U3Y9_9EUKA</name>
<evidence type="ECO:0000256" key="4">
    <source>
        <dbReference type="ARBA" id="ARBA00022670"/>
    </source>
</evidence>
<evidence type="ECO:0000256" key="1">
    <source>
        <dbReference type="ARBA" id="ARBA00001947"/>
    </source>
</evidence>
<keyword evidence="6" id="KW-0378">Hydrolase</keyword>
<dbReference type="AlphaFoldDB" id="A0A5J4U3Y9"/>
<evidence type="ECO:0000256" key="7">
    <source>
        <dbReference type="ARBA" id="ARBA00022833"/>
    </source>
</evidence>
<dbReference type="PANTHER" id="PTHR42994:SF1">
    <property type="entry name" value="PEPTIDASE T"/>
    <property type="match status" value="1"/>
</dbReference>
<comment type="similarity">
    <text evidence="3">Belongs to the peptidase M20B family.</text>
</comment>
<comment type="similarity">
    <text evidence="2">Belongs to the peptidase M20A family.</text>
</comment>
<keyword evidence="7" id="KW-0862">Zinc</keyword>
<evidence type="ECO:0000313" key="11">
    <source>
        <dbReference type="Proteomes" id="UP000324800"/>
    </source>
</evidence>
<dbReference type="Pfam" id="PF07687">
    <property type="entry name" value="M20_dimer"/>
    <property type="match status" value="1"/>
</dbReference>
<dbReference type="PANTHER" id="PTHR42994">
    <property type="entry name" value="PEPTIDASE T"/>
    <property type="match status" value="1"/>
</dbReference>
<evidence type="ECO:0000256" key="8">
    <source>
        <dbReference type="ARBA" id="ARBA00023049"/>
    </source>
</evidence>
<dbReference type="GO" id="GO:0006518">
    <property type="term" value="P:peptide metabolic process"/>
    <property type="evidence" value="ECO:0007669"/>
    <property type="project" value="InterPro"/>
</dbReference>
<dbReference type="GO" id="GO:0006508">
    <property type="term" value="P:proteolysis"/>
    <property type="evidence" value="ECO:0007669"/>
    <property type="project" value="UniProtKB-KW"/>
</dbReference>
<accession>A0A5J4U3Y9</accession>
<dbReference type="InterPro" id="IPR036264">
    <property type="entry name" value="Bact_exopeptidase_dim_dom"/>
</dbReference>
<feature type="domain" description="Peptidase M20 dimerisation" evidence="9">
    <location>
        <begin position="179"/>
        <end position="273"/>
    </location>
</feature>
<dbReference type="GO" id="GO:0045148">
    <property type="term" value="F:tripeptide aminopeptidase activity"/>
    <property type="evidence" value="ECO:0007669"/>
    <property type="project" value="InterPro"/>
</dbReference>
<dbReference type="SUPFAM" id="SSF55031">
    <property type="entry name" value="Bacterial exopeptidase dimerisation domain"/>
    <property type="match status" value="1"/>
</dbReference>
<sequence length="390" mass="42984">VPSTSKQFELARILENELKHIGIDAETSEFCVVYASIPSNVDHPTETIGFFAHLDTSPDAPASPVIPVIHQKITGEDINLCDGVTIPTKDLMMYKGQDIISSDGHTLLGADDKAGVAALMQFATIIQRNSIIKHGNIKICFTPDEEIMNGIDKVDLQKLGCDFAYTMDGARIGMIDDETFTAKECAITIEGHEMHPGHAFGSLVNASRIAGDLLQLLPKNLTPETTQDREGFIHIIEFKGSVASAKILLALRDFQDEGMAQKVGIVTDIVNQLRNNYPTAKINAEFRDQYKNMKYELDKRPEIVEVAIQASKNVGVVPFLYPIRGGTDGSNYAIYSLIVLLTEKGLLCPNIFAGGEHFHSRTEFVPINSMVKATEIVFEIVRLFSESKKK</sequence>
<dbReference type="NCBIfam" id="TIGR01882">
    <property type="entry name" value="peptidase-T"/>
    <property type="match status" value="1"/>
</dbReference>
<dbReference type="Pfam" id="PF01546">
    <property type="entry name" value="Peptidase_M20"/>
    <property type="match status" value="1"/>
</dbReference>
<dbReference type="InterPro" id="IPR002933">
    <property type="entry name" value="Peptidase_M20"/>
</dbReference>
<keyword evidence="5" id="KW-0479">Metal-binding</keyword>
<dbReference type="GO" id="GO:0008270">
    <property type="term" value="F:zinc ion binding"/>
    <property type="evidence" value="ECO:0007669"/>
    <property type="project" value="InterPro"/>
</dbReference>
<dbReference type="OrthoDB" id="25978at2759"/>
<dbReference type="GO" id="GO:0008237">
    <property type="term" value="F:metallopeptidase activity"/>
    <property type="evidence" value="ECO:0007669"/>
    <property type="project" value="UniProtKB-KW"/>
</dbReference>
<dbReference type="Gene3D" id="3.40.630.10">
    <property type="entry name" value="Zn peptidases"/>
    <property type="match status" value="1"/>
</dbReference>
<dbReference type="EMBL" id="SNRW01020413">
    <property type="protein sequence ID" value="KAA6365486.1"/>
    <property type="molecule type" value="Genomic_DNA"/>
</dbReference>
<dbReference type="Gene3D" id="3.30.70.360">
    <property type="match status" value="1"/>
</dbReference>
<dbReference type="Proteomes" id="UP000324800">
    <property type="component" value="Unassembled WGS sequence"/>
</dbReference>